<dbReference type="InterPro" id="IPR000719">
    <property type="entry name" value="Prot_kinase_dom"/>
</dbReference>
<name>D8LD50_ECTSI</name>
<evidence type="ECO:0000259" key="3">
    <source>
        <dbReference type="PROSITE" id="PS50011"/>
    </source>
</evidence>
<dbReference type="Pfam" id="PF00169">
    <property type="entry name" value="PH"/>
    <property type="match status" value="1"/>
</dbReference>
<dbReference type="Proteomes" id="UP000002630">
    <property type="component" value="Linkage Group LG23"/>
</dbReference>
<dbReference type="OrthoDB" id="10252171at2759"/>
<dbReference type="InterPro" id="IPR008271">
    <property type="entry name" value="Ser/Thr_kinase_AS"/>
</dbReference>
<dbReference type="Pfam" id="PF00069">
    <property type="entry name" value="Pkinase"/>
    <property type="match status" value="1"/>
</dbReference>
<organism evidence="4 5">
    <name type="scientific">Ectocarpus siliculosus</name>
    <name type="common">Brown alga</name>
    <name type="synonym">Conferva siliculosa</name>
    <dbReference type="NCBI Taxonomy" id="2880"/>
    <lineage>
        <taxon>Eukaryota</taxon>
        <taxon>Sar</taxon>
        <taxon>Stramenopiles</taxon>
        <taxon>Ochrophyta</taxon>
        <taxon>PX clade</taxon>
        <taxon>Phaeophyceae</taxon>
        <taxon>Ectocarpales</taxon>
        <taxon>Ectocarpaceae</taxon>
        <taxon>Ectocarpus</taxon>
    </lineage>
</organism>
<dbReference type="PROSITE" id="PS00108">
    <property type="entry name" value="PROTEIN_KINASE_ST"/>
    <property type="match status" value="1"/>
</dbReference>
<feature type="domain" description="PH" evidence="2">
    <location>
        <begin position="163"/>
        <end position="284"/>
    </location>
</feature>
<dbReference type="SUPFAM" id="SSF56112">
    <property type="entry name" value="Protein kinase-like (PK-like)"/>
    <property type="match status" value="1"/>
</dbReference>
<dbReference type="AlphaFoldDB" id="D8LD50"/>
<dbReference type="Gene3D" id="1.10.510.10">
    <property type="entry name" value="Transferase(Phosphotransferase) domain 1"/>
    <property type="match status" value="1"/>
</dbReference>
<feature type="domain" description="Protein kinase" evidence="3">
    <location>
        <begin position="292"/>
        <end position="559"/>
    </location>
</feature>
<evidence type="ECO:0000256" key="1">
    <source>
        <dbReference type="SAM" id="MobiDB-lite"/>
    </source>
</evidence>
<evidence type="ECO:0000313" key="5">
    <source>
        <dbReference type="Proteomes" id="UP000002630"/>
    </source>
</evidence>
<dbReference type="EMBL" id="FN647822">
    <property type="protein sequence ID" value="CBN78417.1"/>
    <property type="molecule type" value="Genomic_DNA"/>
</dbReference>
<dbReference type="SUPFAM" id="SSF50729">
    <property type="entry name" value="PH domain-like"/>
    <property type="match status" value="1"/>
</dbReference>
<accession>D8LD50</accession>
<dbReference type="PANTHER" id="PTHR24347">
    <property type="entry name" value="SERINE/THREONINE-PROTEIN KINASE"/>
    <property type="match status" value="1"/>
</dbReference>
<dbReference type="STRING" id="2880.D8LD50"/>
<feature type="region of interest" description="Disordered" evidence="1">
    <location>
        <begin position="216"/>
        <end position="240"/>
    </location>
</feature>
<dbReference type="PROSITE" id="PS50011">
    <property type="entry name" value="PROTEIN_KINASE_DOM"/>
    <property type="match status" value="1"/>
</dbReference>
<feature type="region of interest" description="Disordered" evidence="1">
    <location>
        <begin position="1"/>
        <end position="80"/>
    </location>
</feature>
<dbReference type="EMBL" id="FN649748">
    <property type="protein sequence ID" value="CBN78417.1"/>
    <property type="molecule type" value="Genomic_DNA"/>
</dbReference>
<dbReference type="eggNOG" id="KOG0032">
    <property type="taxonomic scope" value="Eukaryota"/>
</dbReference>
<keyword evidence="5" id="KW-1185">Reference proteome</keyword>
<dbReference type="PROSITE" id="PS50003">
    <property type="entry name" value="PH_DOMAIN"/>
    <property type="match status" value="1"/>
</dbReference>
<dbReference type="SMART" id="SM00220">
    <property type="entry name" value="S_TKc"/>
    <property type="match status" value="1"/>
</dbReference>
<feature type="compositionally biased region" description="Low complexity" evidence="1">
    <location>
        <begin position="1"/>
        <end position="17"/>
    </location>
</feature>
<dbReference type="Gene3D" id="2.30.29.30">
    <property type="entry name" value="Pleckstrin-homology domain (PH domain)/Phosphotyrosine-binding domain (PTB)"/>
    <property type="match status" value="1"/>
</dbReference>
<proteinExistence type="predicted"/>
<dbReference type="GO" id="GO:0005524">
    <property type="term" value="F:ATP binding"/>
    <property type="evidence" value="ECO:0007669"/>
    <property type="project" value="InterPro"/>
</dbReference>
<dbReference type="SMART" id="SM00233">
    <property type="entry name" value="PH"/>
    <property type="match status" value="1"/>
</dbReference>
<reference evidence="4 5" key="1">
    <citation type="journal article" date="2010" name="Nature">
        <title>The Ectocarpus genome and the independent evolution of multicellularity in brown algae.</title>
        <authorList>
            <person name="Cock J.M."/>
            <person name="Sterck L."/>
            <person name="Rouze P."/>
            <person name="Scornet D."/>
            <person name="Allen A.E."/>
            <person name="Amoutzias G."/>
            <person name="Anthouard V."/>
            <person name="Artiguenave F."/>
            <person name="Aury J.M."/>
            <person name="Badger J.H."/>
            <person name="Beszteri B."/>
            <person name="Billiau K."/>
            <person name="Bonnet E."/>
            <person name="Bothwell J.H."/>
            <person name="Bowler C."/>
            <person name="Boyen C."/>
            <person name="Brownlee C."/>
            <person name="Carrano C.J."/>
            <person name="Charrier B."/>
            <person name="Cho G.Y."/>
            <person name="Coelho S.M."/>
            <person name="Collen J."/>
            <person name="Corre E."/>
            <person name="Da Silva C."/>
            <person name="Delage L."/>
            <person name="Delaroque N."/>
            <person name="Dittami S.M."/>
            <person name="Doulbeau S."/>
            <person name="Elias M."/>
            <person name="Farnham G."/>
            <person name="Gachon C.M."/>
            <person name="Gschloessl B."/>
            <person name="Heesch S."/>
            <person name="Jabbari K."/>
            <person name="Jubin C."/>
            <person name="Kawai H."/>
            <person name="Kimura K."/>
            <person name="Kloareg B."/>
            <person name="Kupper F.C."/>
            <person name="Lang D."/>
            <person name="Le Bail A."/>
            <person name="Leblanc C."/>
            <person name="Lerouge P."/>
            <person name="Lohr M."/>
            <person name="Lopez P.J."/>
            <person name="Martens C."/>
            <person name="Maumus F."/>
            <person name="Michel G."/>
            <person name="Miranda-Saavedra D."/>
            <person name="Morales J."/>
            <person name="Moreau H."/>
            <person name="Motomura T."/>
            <person name="Nagasato C."/>
            <person name="Napoli C.A."/>
            <person name="Nelson D.R."/>
            <person name="Nyvall-Collen P."/>
            <person name="Peters A.F."/>
            <person name="Pommier C."/>
            <person name="Potin P."/>
            <person name="Poulain J."/>
            <person name="Quesneville H."/>
            <person name="Read B."/>
            <person name="Rensing S.A."/>
            <person name="Ritter A."/>
            <person name="Rousvoal S."/>
            <person name="Samanta M."/>
            <person name="Samson G."/>
            <person name="Schroeder D.C."/>
            <person name="Segurens B."/>
            <person name="Strittmatter M."/>
            <person name="Tonon T."/>
            <person name="Tregear J.W."/>
            <person name="Valentin K."/>
            <person name="von Dassow P."/>
            <person name="Yamagishi T."/>
            <person name="Van de Peer Y."/>
            <person name="Wincker P."/>
        </authorList>
    </citation>
    <scope>NUCLEOTIDE SEQUENCE [LARGE SCALE GENOMIC DNA]</scope>
    <source>
        <strain evidence="5">Ec32 / CCAP1310/4</strain>
    </source>
</reference>
<evidence type="ECO:0000313" key="4">
    <source>
        <dbReference type="EMBL" id="CBN78417.1"/>
    </source>
</evidence>
<sequence>MTDSSPRARASDASGSRIFSSPGFGKNDPAAAAAVPARDPVAAIDQQRRGRGGDSPAHGAGASAGAGGGHTRASVSEGGNGAAATAASVARVPPPMPNTIVLPSTEVRLGLPHSNISPLLKAERGVFPFVPDGAEKDKEEEALQASAGAEAVVRDCLYNSHGMVALDGYLWKPGSIRLVRRWMMLVDNTLYYFVKPGDRKPRGVISLPGCIAEAVSSDEQEPAGEDLAARKEKEPRKSRVPNGYYGLRLFRPNHHGKDSNARLFLAKTAQDRDEWVAELRVASRVVPLEDIFQIKALLRKGAFASVHRCVRKDTQEEFAVKVIDKTSLSSHEKFLLRGEIGALKLVSHPNVVRLEAVHEDPRSIAIVMTLCRGGDLWDKVRSQPSRCFTSSQARTVMRPLCEAVLYLHTLGILHRDIKPENILLVDDGDGNLGGVILSDFGFSHQVSPKSRLACGKQLMGTPSYMAPESILHGMYGKEVDWFSCGCVLYMMLMGRAPFAGNSPSEIFRNTCHGRLGLGRGGASLWDKLPAAARELIVGLMQLDHNLRFTGEQAMEHRWLATPADEELGAAVGAAQQQQQQQQ</sequence>
<dbReference type="InParanoid" id="D8LD50"/>
<dbReference type="InterPro" id="IPR001849">
    <property type="entry name" value="PH_domain"/>
</dbReference>
<dbReference type="GO" id="GO:0004672">
    <property type="term" value="F:protein kinase activity"/>
    <property type="evidence" value="ECO:0007669"/>
    <property type="project" value="InterPro"/>
</dbReference>
<feature type="compositionally biased region" description="Low complexity" evidence="1">
    <location>
        <begin position="28"/>
        <end position="43"/>
    </location>
</feature>
<feature type="compositionally biased region" description="Basic and acidic residues" evidence="1">
    <location>
        <begin position="227"/>
        <end position="237"/>
    </location>
</feature>
<protein>
    <submittedName>
        <fullName evidence="4">Asparagine-rich protein</fullName>
    </submittedName>
</protein>
<dbReference type="InterPro" id="IPR011009">
    <property type="entry name" value="Kinase-like_dom_sf"/>
</dbReference>
<dbReference type="InterPro" id="IPR011993">
    <property type="entry name" value="PH-like_dom_sf"/>
</dbReference>
<evidence type="ECO:0000259" key="2">
    <source>
        <dbReference type="PROSITE" id="PS50003"/>
    </source>
</evidence>
<gene>
    <name evidence="4" type="ORF">Esi_0113_0060</name>
</gene>